<proteinExistence type="predicted"/>
<keyword evidence="10 12" id="KW-0472">Membrane</keyword>
<evidence type="ECO:0000259" key="13">
    <source>
        <dbReference type="PROSITE" id="PS50127"/>
    </source>
</evidence>
<dbReference type="GO" id="GO:0061631">
    <property type="term" value="F:ubiquitin conjugating enzyme activity"/>
    <property type="evidence" value="ECO:0007669"/>
    <property type="project" value="UniProtKB-EC"/>
</dbReference>
<evidence type="ECO:0000256" key="7">
    <source>
        <dbReference type="ARBA" id="ARBA00022824"/>
    </source>
</evidence>
<feature type="compositionally biased region" description="Basic and acidic residues" evidence="11">
    <location>
        <begin position="167"/>
        <end position="176"/>
    </location>
</feature>
<sequence length="226" mass="25206">MASDMCTRRLTRELRALQKNPLMNPRIVAVPNETNILEWHYVLEGTGPYEGGHYHGKLIFPKEYPLKPPSVIMLTPSGRFKPNRRLCLSMSDFHPESWNPMWSVSTILTGLYSFMVETAPTLGSIETSDGQKRKLARQSLDFNVRDSNFCKLFPDYVELHKKRLEERRKNAPEGKHSATQLTSSGKQSGGVGVVGLDGQEEAQGVFAAAAGVVALLSILFAMRIIS</sequence>
<dbReference type="InterPro" id="IPR016135">
    <property type="entry name" value="UBQ-conjugating_enzyme/RWD"/>
</dbReference>
<evidence type="ECO:0000256" key="6">
    <source>
        <dbReference type="ARBA" id="ARBA00022786"/>
    </source>
</evidence>
<dbReference type="CDD" id="cd23799">
    <property type="entry name" value="UBCc_UBE2J"/>
    <property type="match status" value="1"/>
</dbReference>
<dbReference type="FunFam" id="3.10.110.10:FF:000023">
    <property type="entry name" value="Ubiquitin-conjugating enzyme E2 J2"/>
    <property type="match status" value="1"/>
</dbReference>
<feature type="domain" description="UBC core" evidence="13">
    <location>
        <begin position="5"/>
        <end position="162"/>
    </location>
</feature>
<keyword evidence="9 12" id="KW-1133">Transmembrane helix</keyword>
<evidence type="ECO:0000256" key="5">
    <source>
        <dbReference type="ARBA" id="ARBA00022741"/>
    </source>
</evidence>
<dbReference type="InterPro" id="IPR000608">
    <property type="entry name" value="UBC"/>
</dbReference>
<dbReference type="SMART" id="SM00212">
    <property type="entry name" value="UBCc"/>
    <property type="match status" value="1"/>
</dbReference>
<evidence type="ECO:0000256" key="9">
    <source>
        <dbReference type="ARBA" id="ARBA00022989"/>
    </source>
</evidence>
<evidence type="ECO:0000256" key="8">
    <source>
        <dbReference type="ARBA" id="ARBA00022840"/>
    </source>
</evidence>
<dbReference type="Pfam" id="PF00179">
    <property type="entry name" value="UQ_con"/>
    <property type="match status" value="1"/>
</dbReference>
<dbReference type="InterPro" id="IPR050113">
    <property type="entry name" value="Ub_conjugating_enzyme"/>
</dbReference>
<dbReference type="GO" id="GO:0005524">
    <property type="term" value="F:ATP binding"/>
    <property type="evidence" value="ECO:0007669"/>
    <property type="project" value="UniProtKB-KW"/>
</dbReference>
<dbReference type="Gene3D" id="3.10.110.10">
    <property type="entry name" value="Ubiquitin Conjugating Enzyme"/>
    <property type="match status" value="1"/>
</dbReference>
<keyword evidence="5" id="KW-0547">Nucleotide-binding</keyword>
<keyword evidence="8" id="KW-0067">ATP-binding</keyword>
<evidence type="ECO:0000256" key="1">
    <source>
        <dbReference type="ARBA" id="ARBA00004586"/>
    </source>
</evidence>
<feature type="transmembrane region" description="Helical" evidence="12">
    <location>
        <begin position="205"/>
        <end position="225"/>
    </location>
</feature>
<dbReference type="EC" id="2.3.2.23" evidence="2"/>
<dbReference type="PANTHER" id="PTHR24067">
    <property type="entry name" value="UBIQUITIN-CONJUGATING ENZYME E2"/>
    <property type="match status" value="1"/>
</dbReference>
<feature type="region of interest" description="Disordered" evidence="11">
    <location>
        <begin position="167"/>
        <end position="188"/>
    </location>
</feature>
<organism evidence="14">
    <name type="scientific">Trieres chinensis</name>
    <name type="common">Marine centric diatom</name>
    <name type="synonym">Odontella sinensis</name>
    <dbReference type="NCBI Taxonomy" id="1514140"/>
    <lineage>
        <taxon>Eukaryota</taxon>
        <taxon>Sar</taxon>
        <taxon>Stramenopiles</taxon>
        <taxon>Ochrophyta</taxon>
        <taxon>Bacillariophyta</taxon>
        <taxon>Mediophyceae</taxon>
        <taxon>Biddulphiophycidae</taxon>
        <taxon>Eupodiscales</taxon>
        <taxon>Parodontellaceae</taxon>
        <taxon>Trieres</taxon>
    </lineage>
</organism>
<evidence type="ECO:0000256" key="4">
    <source>
        <dbReference type="ARBA" id="ARBA00022692"/>
    </source>
</evidence>
<keyword evidence="3" id="KW-0808">Transferase</keyword>
<dbReference type="GO" id="GO:0005789">
    <property type="term" value="C:endoplasmic reticulum membrane"/>
    <property type="evidence" value="ECO:0007669"/>
    <property type="project" value="UniProtKB-SubCell"/>
</dbReference>
<evidence type="ECO:0000256" key="11">
    <source>
        <dbReference type="SAM" id="MobiDB-lite"/>
    </source>
</evidence>
<dbReference type="AlphaFoldDB" id="A0A7S2A1W1"/>
<dbReference type="EMBL" id="HBGO01031053">
    <property type="protein sequence ID" value="CAD9355228.1"/>
    <property type="molecule type" value="Transcribed_RNA"/>
</dbReference>
<name>A0A7S2A1W1_TRICV</name>
<evidence type="ECO:0000256" key="2">
    <source>
        <dbReference type="ARBA" id="ARBA00012486"/>
    </source>
</evidence>
<evidence type="ECO:0000313" key="14">
    <source>
        <dbReference type="EMBL" id="CAD9355228.1"/>
    </source>
</evidence>
<reference evidence="14" key="1">
    <citation type="submission" date="2021-01" db="EMBL/GenBank/DDBJ databases">
        <authorList>
            <person name="Corre E."/>
            <person name="Pelletier E."/>
            <person name="Niang G."/>
            <person name="Scheremetjew M."/>
            <person name="Finn R."/>
            <person name="Kale V."/>
            <person name="Holt S."/>
            <person name="Cochrane G."/>
            <person name="Meng A."/>
            <person name="Brown T."/>
            <person name="Cohen L."/>
        </authorList>
    </citation>
    <scope>NUCLEOTIDE SEQUENCE</scope>
    <source>
        <strain evidence="14">Grunow 1884</strain>
    </source>
</reference>
<comment type="subcellular location">
    <subcellularLocation>
        <location evidence="1">Endoplasmic reticulum membrane</location>
    </subcellularLocation>
</comment>
<evidence type="ECO:0000256" key="12">
    <source>
        <dbReference type="SAM" id="Phobius"/>
    </source>
</evidence>
<accession>A0A7S2A1W1</accession>
<keyword evidence="6" id="KW-0833">Ubl conjugation pathway</keyword>
<dbReference type="PROSITE" id="PS50127">
    <property type="entry name" value="UBC_2"/>
    <property type="match status" value="1"/>
</dbReference>
<evidence type="ECO:0000256" key="3">
    <source>
        <dbReference type="ARBA" id="ARBA00022679"/>
    </source>
</evidence>
<protein>
    <recommendedName>
        <fullName evidence="2">E2 ubiquitin-conjugating enzyme</fullName>
        <ecNumber evidence="2">2.3.2.23</ecNumber>
    </recommendedName>
</protein>
<evidence type="ECO:0000256" key="10">
    <source>
        <dbReference type="ARBA" id="ARBA00023136"/>
    </source>
</evidence>
<gene>
    <name evidence="14" type="ORF">OSIN01602_LOCUS17844</name>
</gene>
<keyword evidence="4 12" id="KW-0812">Transmembrane</keyword>
<dbReference type="SUPFAM" id="SSF54495">
    <property type="entry name" value="UBC-like"/>
    <property type="match status" value="1"/>
</dbReference>
<keyword evidence="7" id="KW-0256">Endoplasmic reticulum</keyword>